<dbReference type="GO" id="GO:0045893">
    <property type="term" value="P:positive regulation of DNA-templated transcription"/>
    <property type="evidence" value="ECO:0007669"/>
    <property type="project" value="InterPro"/>
</dbReference>
<dbReference type="SUPFAM" id="SSF46785">
    <property type="entry name" value="Winged helix' DNA-binding domain"/>
    <property type="match status" value="1"/>
</dbReference>
<dbReference type="Gene3D" id="1.10.10.10">
    <property type="entry name" value="Winged helix-like DNA-binding domain superfamily/Winged helix DNA-binding domain"/>
    <property type="match status" value="1"/>
</dbReference>
<dbReference type="InterPro" id="IPR036390">
    <property type="entry name" value="WH_DNA-bd_sf"/>
</dbReference>
<evidence type="ECO:0000313" key="7">
    <source>
        <dbReference type="Proteomes" id="UP000193778"/>
    </source>
</evidence>
<dbReference type="AlphaFoldDB" id="A0A1X6YZ98"/>
<dbReference type="PROSITE" id="PS50931">
    <property type="entry name" value="HTH_LYSR"/>
    <property type="match status" value="1"/>
</dbReference>
<dbReference type="InterPro" id="IPR050950">
    <property type="entry name" value="HTH-type_LysR_regulators"/>
</dbReference>
<dbReference type="PANTHER" id="PTHR30419">
    <property type="entry name" value="HTH-TYPE TRANSCRIPTIONAL REGULATOR YBHD"/>
    <property type="match status" value="1"/>
</dbReference>
<keyword evidence="7" id="KW-1185">Reference proteome</keyword>
<dbReference type="Pfam" id="PF00126">
    <property type="entry name" value="HTH_1"/>
    <property type="match status" value="1"/>
</dbReference>
<reference evidence="7" key="1">
    <citation type="submission" date="2017-03" db="EMBL/GenBank/DDBJ databases">
        <authorList>
            <person name="Rodrigo-Torres L."/>
            <person name="Arahal R.D."/>
            <person name="Lucena T."/>
        </authorList>
    </citation>
    <scope>NUCLEOTIDE SEQUENCE [LARGE SCALE GENOMIC DNA]</scope>
    <source>
        <strain evidence="7">CECT 8411</strain>
    </source>
</reference>
<dbReference type="GO" id="GO:0005829">
    <property type="term" value="C:cytosol"/>
    <property type="evidence" value="ECO:0007669"/>
    <property type="project" value="TreeGrafter"/>
</dbReference>
<dbReference type="NCBIfam" id="TIGR02424">
    <property type="entry name" value="TF_pcaQ"/>
    <property type="match status" value="1"/>
</dbReference>
<evidence type="ECO:0000313" key="6">
    <source>
        <dbReference type="EMBL" id="SLN35505.1"/>
    </source>
</evidence>
<dbReference type="RefSeq" id="WP_085822051.1">
    <property type="nucleotide sequence ID" value="NZ_FWFP01000004.1"/>
</dbReference>
<proteinExistence type="inferred from homology"/>
<keyword evidence="3" id="KW-0238">DNA-binding</keyword>
<dbReference type="Gene3D" id="3.40.190.10">
    <property type="entry name" value="Periplasmic binding protein-like II"/>
    <property type="match status" value="2"/>
</dbReference>
<gene>
    <name evidence="6" type="primary">gbpR_1</name>
    <name evidence="6" type="ORF">RUM8411_01495</name>
</gene>
<dbReference type="InterPro" id="IPR000847">
    <property type="entry name" value="LysR_HTH_N"/>
</dbReference>
<dbReference type="InterPro" id="IPR036388">
    <property type="entry name" value="WH-like_DNA-bd_sf"/>
</dbReference>
<evidence type="ECO:0000259" key="5">
    <source>
        <dbReference type="PROSITE" id="PS50931"/>
    </source>
</evidence>
<evidence type="ECO:0000256" key="1">
    <source>
        <dbReference type="ARBA" id="ARBA00009437"/>
    </source>
</evidence>
<feature type="domain" description="HTH lysR-type" evidence="5">
    <location>
        <begin position="6"/>
        <end position="63"/>
    </location>
</feature>
<evidence type="ECO:0000256" key="2">
    <source>
        <dbReference type="ARBA" id="ARBA00023015"/>
    </source>
</evidence>
<evidence type="ECO:0000256" key="3">
    <source>
        <dbReference type="ARBA" id="ARBA00023125"/>
    </source>
</evidence>
<keyword evidence="4" id="KW-0804">Transcription</keyword>
<dbReference type="PRINTS" id="PR00039">
    <property type="entry name" value="HTHLYSR"/>
</dbReference>
<protein>
    <submittedName>
        <fullName evidence="6">HTH-type transcriptional regulator GbpR</fullName>
    </submittedName>
</protein>
<dbReference type="EMBL" id="FWFP01000004">
    <property type="protein sequence ID" value="SLN35505.1"/>
    <property type="molecule type" value="Genomic_DNA"/>
</dbReference>
<dbReference type="InterPro" id="IPR012787">
    <property type="entry name" value="TF_PcaQ"/>
</dbReference>
<dbReference type="GO" id="GO:0003700">
    <property type="term" value="F:DNA-binding transcription factor activity"/>
    <property type="evidence" value="ECO:0007669"/>
    <property type="project" value="InterPro"/>
</dbReference>
<dbReference type="GO" id="GO:0019619">
    <property type="term" value="P:3,4-dihydroxybenzoate catabolic process"/>
    <property type="evidence" value="ECO:0007669"/>
    <property type="project" value="InterPro"/>
</dbReference>
<dbReference type="InterPro" id="IPR005119">
    <property type="entry name" value="LysR_subst-bd"/>
</dbReference>
<comment type="similarity">
    <text evidence="1">Belongs to the LysR transcriptional regulatory family.</text>
</comment>
<dbReference type="Pfam" id="PF03466">
    <property type="entry name" value="LysR_substrate"/>
    <property type="match status" value="1"/>
</dbReference>
<name>A0A1X6YZ98_9RHOB</name>
<accession>A0A1X6YZ98</accession>
<sequence>MIDRRIKFRHIQCFVEIYREKSLKLAAEKLFLTQPAISKTLKELEDILGTTLLIRNRGGVALTRQGEVFLHFAEMSLAALQQGLSGVEHIDARGRTKLSVGALPSVAARLMPTVATEFSELASTTSLRIIDGPHGYLMERLRIGELDLVIGRLGHPDTMQGVTFTQLYEERVEFVVRAGHPLLDGPDLKRIADWPVIYPPEGSAIRPLVDRLLIAHGVGDLENQLESVSGAFGRVFTRRSDAIWIISAGVVANEIADGHLVALPFDTTITRGPVGLMHRPDDVLSPQARVFSLAVNNAIKTLGLIPVEEHF</sequence>
<dbReference type="GO" id="GO:0003677">
    <property type="term" value="F:DNA binding"/>
    <property type="evidence" value="ECO:0007669"/>
    <property type="project" value="UniProtKB-KW"/>
</dbReference>
<keyword evidence="2" id="KW-0805">Transcription regulation</keyword>
<evidence type="ECO:0000256" key="4">
    <source>
        <dbReference type="ARBA" id="ARBA00023163"/>
    </source>
</evidence>
<dbReference type="Proteomes" id="UP000193778">
    <property type="component" value="Unassembled WGS sequence"/>
</dbReference>
<organism evidence="6 7">
    <name type="scientific">Ruegeria meonggei</name>
    <dbReference type="NCBI Taxonomy" id="1446476"/>
    <lineage>
        <taxon>Bacteria</taxon>
        <taxon>Pseudomonadati</taxon>
        <taxon>Pseudomonadota</taxon>
        <taxon>Alphaproteobacteria</taxon>
        <taxon>Rhodobacterales</taxon>
        <taxon>Roseobacteraceae</taxon>
        <taxon>Ruegeria</taxon>
    </lineage>
</organism>
<dbReference type="OrthoDB" id="9814165at2"/>
<dbReference type="SUPFAM" id="SSF53850">
    <property type="entry name" value="Periplasmic binding protein-like II"/>
    <property type="match status" value="1"/>
</dbReference>
<dbReference type="PANTHER" id="PTHR30419:SF8">
    <property type="entry name" value="NITROGEN ASSIMILATION TRANSCRIPTIONAL ACTIVATOR-RELATED"/>
    <property type="match status" value="1"/>
</dbReference>